<feature type="signal peptide" evidence="2">
    <location>
        <begin position="1"/>
        <end position="25"/>
    </location>
</feature>
<dbReference type="InterPro" id="IPR018389">
    <property type="entry name" value="DctP_fam"/>
</dbReference>
<evidence type="ECO:0000313" key="3">
    <source>
        <dbReference type="EMBL" id="MEC5386365.1"/>
    </source>
</evidence>
<keyword evidence="4" id="KW-1185">Reference proteome</keyword>
<keyword evidence="1 2" id="KW-0732">Signal</keyword>
<dbReference type="Pfam" id="PF03480">
    <property type="entry name" value="DctP"/>
    <property type="match status" value="1"/>
</dbReference>
<name>A0ABU6K3U0_9RHOO</name>
<dbReference type="PIRSF" id="PIRSF039026">
    <property type="entry name" value="SiaP"/>
    <property type="match status" value="1"/>
</dbReference>
<dbReference type="CDD" id="cd13682">
    <property type="entry name" value="PBP2_TRAP_alpha-ketoacid"/>
    <property type="match status" value="1"/>
</dbReference>
<dbReference type="InterPro" id="IPR019546">
    <property type="entry name" value="TAT_signal_bac_arc"/>
</dbReference>
<gene>
    <name evidence="3" type="ORF">VVD49_11570</name>
</gene>
<feature type="chain" id="PRO_5046080246" evidence="2">
    <location>
        <begin position="26"/>
        <end position="363"/>
    </location>
</feature>
<dbReference type="PANTHER" id="PTHR33376:SF5">
    <property type="entry name" value="EXTRACYTOPLASMIC SOLUTE RECEPTOR PROTEIN"/>
    <property type="match status" value="1"/>
</dbReference>
<evidence type="ECO:0000256" key="1">
    <source>
        <dbReference type="ARBA" id="ARBA00022729"/>
    </source>
</evidence>
<comment type="caution">
    <text evidence="3">The sequence shown here is derived from an EMBL/GenBank/DDBJ whole genome shotgun (WGS) entry which is preliminary data.</text>
</comment>
<dbReference type="PROSITE" id="PS51318">
    <property type="entry name" value="TAT"/>
    <property type="match status" value="1"/>
</dbReference>
<protein>
    <submittedName>
        <fullName evidence="3">TRAP transporter substrate-binding protein</fullName>
    </submittedName>
</protein>
<dbReference type="InterPro" id="IPR038404">
    <property type="entry name" value="TRAP_DctP_sf"/>
</dbReference>
<dbReference type="Proteomes" id="UP001331561">
    <property type="component" value="Unassembled WGS sequence"/>
</dbReference>
<accession>A0ABU6K3U0</accession>
<reference evidence="3 4" key="1">
    <citation type="submission" date="2024-01" db="EMBL/GenBank/DDBJ databases">
        <title>Uliginosibacterium soil sp. nov.</title>
        <authorList>
            <person name="Lv Y."/>
        </authorList>
    </citation>
    <scope>NUCLEOTIDE SEQUENCE [LARGE SCALE GENOMIC DNA]</scope>
    <source>
        <strain evidence="3 4">H3</strain>
    </source>
</reference>
<dbReference type="RefSeq" id="WP_327599332.1">
    <property type="nucleotide sequence ID" value="NZ_JAYXHS010000002.1"/>
</dbReference>
<dbReference type="InterPro" id="IPR026289">
    <property type="entry name" value="SBP_TakP-like"/>
</dbReference>
<dbReference type="InterPro" id="IPR041722">
    <property type="entry name" value="TakP/all3028"/>
</dbReference>
<evidence type="ECO:0000313" key="4">
    <source>
        <dbReference type="Proteomes" id="UP001331561"/>
    </source>
</evidence>
<dbReference type="NCBIfam" id="TIGR01409">
    <property type="entry name" value="TAT_signal_seq"/>
    <property type="match status" value="1"/>
</dbReference>
<evidence type="ECO:0000256" key="2">
    <source>
        <dbReference type="SAM" id="SignalP"/>
    </source>
</evidence>
<dbReference type="Gene3D" id="3.40.190.170">
    <property type="entry name" value="Bacterial extracellular solute-binding protein, family 7"/>
    <property type="match status" value="1"/>
</dbReference>
<dbReference type="NCBIfam" id="NF037995">
    <property type="entry name" value="TRAP_S1"/>
    <property type="match status" value="1"/>
</dbReference>
<sequence length="363" mass="40505">MERRSFLKKASVGVAAGAIAAPAIAQSAPTIKWRLASSFPKSLDTIFSAAEVVSQHVKTATGGKFEIQIFAAGELVPGLGVLDAVKDGTVDCCHTAGYYFIGKDPTFAFDAAIPFGLNSRQQSAWLWEGGGMELLRDFFKDYNIYNIPCGNTGTQMGGWYRKEVKTAKDMQGLKMRIGGLGGPVLAKLGVVPQQIAGGDIYPALEKGTIDATEWVGPYDDEKLGFNKVAKYYYYPGFWEGSAQLSLYVNQKKWQELPKEYQQILEDACAYAHLEMQSRYDVKNVNALRRLVAAGTQLRPFSKEIMTAAAKAADELYNEYSAKNPKWKKIYEPWKKFRDDELLWFRVAEKSFDDFMHAQQSGKR</sequence>
<proteinExistence type="predicted"/>
<dbReference type="EMBL" id="JAYXHS010000002">
    <property type="protein sequence ID" value="MEC5386365.1"/>
    <property type="molecule type" value="Genomic_DNA"/>
</dbReference>
<dbReference type="PANTHER" id="PTHR33376">
    <property type="match status" value="1"/>
</dbReference>
<organism evidence="3 4">
    <name type="scientific">Uliginosibacterium silvisoli</name>
    <dbReference type="NCBI Taxonomy" id="3114758"/>
    <lineage>
        <taxon>Bacteria</taxon>
        <taxon>Pseudomonadati</taxon>
        <taxon>Pseudomonadota</taxon>
        <taxon>Betaproteobacteria</taxon>
        <taxon>Rhodocyclales</taxon>
        <taxon>Zoogloeaceae</taxon>
        <taxon>Uliginosibacterium</taxon>
    </lineage>
</organism>
<dbReference type="InterPro" id="IPR006311">
    <property type="entry name" value="TAT_signal"/>
</dbReference>
<dbReference type="Gene3D" id="3.40.190.10">
    <property type="entry name" value="Periplasmic binding protein-like II"/>
    <property type="match status" value="1"/>
</dbReference>